<dbReference type="AlphaFoldDB" id="A0AAE3KYN8"/>
<name>A0AAE3KYN8_9EURY</name>
<reference evidence="2 3" key="1">
    <citation type="journal article" date="2011" name="Appl. Environ. Microbiol.">
        <title>Methanogenic archaea isolated from Taiwan's Chelungpu fault.</title>
        <authorList>
            <person name="Wu S.Y."/>
            <person name="Lai M.C."/>
        </authorList>
    </citation>
    <scope>NUCLEOTIDE SEQUENCE [LARGE SCALE GENOMIC DNA]</scope>
    <source>
        <strain evidence="2 3">St545Mb</strain>
    </source>
</reference>
<evidence type="ECO:0000313" key="3">
    <source>
        <dbReference type="Proteomes" id="UP001206983"/>
    </source>
</evidence>
<organism evidence="2 3">
    <name type="scientific">Methanolobus chelungpuianus</name>
    <dbReference type="NCBI Taxonomy" id="502115"/>
    <lineage>
        <taxon>Archaea</taxon>
        <taxon>Methanobacteriati</taxon>
        <taxon>Methanobacteriota</taxon>
        <taxon>Stenosarchaea group</taxon>
        <taxon>Methanomicrobia</taxon>
        <taxon>Methanosarcinales</taxon>
        <taxon>Methanosarcinaceae</taxon>
        <taxon>Methanolobus</taxon>
    </lineage>
</organism>
<keyword evidence="3" id="KW-1185">Reference proteome</keyword>
<gene>
    <name evidence="2" type="ORF">PV02_12285</name>
</gene>
<feature type="compositionally biased region" description="Basic and acidic residues" evidence="1">
    <location>
        <begin position="7"/>
        <end position="28"/>
    </location>
</feature>
<dbReference type="Proteomes" id="UP001206983">
    <property type="component" value="Unassembled WGS sequence"/>
</dbReference>
<protein>
    <submittedName>
        <fullName evidence="2">Uncharacterized protein</fullName>
    </submittedName>
</protein>
<proteinExistence type="predicted"/>
<sequence length="80" mass="8947">MMFPDSRLPDNRASGEDGGQERAGSKKECSKCRYQGRDADALFCKPCGVNSGYLKNLVCDLPENMLMMIIIIPAPWNTYK</sequence>
<evidence type="ECO:0000313" key="2">
    <source>
        <dbReference type="EMBL" id="MCQ6963832.1"/>
    </source>
</evidence>
<comment type="caution">
    <text evidence="2">The sequence shown here is derived from an EMBL/GenBank/DDBJ whole genome shotgun (WGS) entry which is preliminary data.</text>
</comment>
<dbReference type="EMBL" id="JTEO01000011">
    <property type="protein sequence ID" value="MCQ6963832.1"/>
    <property type="molecule type" value="Genomic_DNA"/>
</dbReference>
<accession>A0AAE3KYN8</accession>
<evidence type="ECO:0000256" key="1">
    <source>
        <dbReference type="SAM" id="MobiDB-lite"/>
    </source>
</evidence>
<feature type="region of interest" description="Disordered" evidence="1">
    <location>
        <begin position="1"/>
        <end position="28"/>
    </location>
</feature>